<evidence type="ECO:0000313" key="2">
    <source>
        <dbReference type="Proteomes" id="UP001234989"/>
    </source>
</evidence>
<evidence type="ECO:0000313" key="1">
    <source>
        <dbReference type="EMBL" id="WMV08846.1"/>
    </source>
</evidence>
<protein>
    <submittedName>
        <fullName evidence="1">Uncharacterized protein</fullName>
    </submittedName>
</protein>
<accession>A0AAF0PUA3</accession>
<proteinExistence type="predicted"/>
<sequence length="184" mass="21194">MLPVNQWVISVHPSKLVMSITLKVKRGQCKALFIRNPIDFEVLISLEHPALNVSSIKFRQIDWGRFVTTKRCMRIRREKKRKLGLWRKRGENGILNGSGVLVVEGLWRWHGGQRWNTGNRAFCWLLPDWLSFRSSSGQSVWVRYSFSSGVRALLLTYKEQDTGCNQIYCELLVLIQSCGDAGVL</sequence>
<name>A0AAF0PUA3_SOLVR</name>
<dbReference type="EMBL" id="CP133612">
    <property type="protein sequence ID" value="WMV08846.1"/>
    <property type="molecule type" value="Genomic_DNA"/>
</dbReference>
<reference evidence="1" key="1">
    <citation type="submission" date="2023-08" db="EMBL/GenBank/DDBJ databases">
        <title>A de novo genome assembly of Solanum verrucosum Schlechtendal, a Mexican diploid species geographically isolated from the other diploid A-genome species in potato relatives.</title>
        <authorList>
            <person name="Hosaka K."/>
        </authorList>
    </citation>
    <scope>NUCLEOTIDE SEQUENCE</scope>
    <source>
        <tissue evidence="1">Young leaves</tissue>
    </source>
</reference>
<dbReference type="AlphaFoldDB" id="A0AAF0PUA3"/>
<organism evidence="1 2">
    <name type="scientific">Solanum verrucosum</name>
    <dbReference type="NCBI Taxonomy" id="315347"/>
    <lineage>
        <taxon>Eukaryota</taxon>
        <taxon>Viridiplantae</taxon>
        <taxon>Streptophyta</taxon>
        <taxon>Embryophyta</taxon>
        <taxon>Tracheophyta</taxon>
        <taxon>Spermatophyta</taxon>
        <taxon>Magnoliopsida</taxon>
        <taxon>eudicotyledons</taxon>
        <taxon>Gunneridae</taxon>
        <taxon>Pentapetalae</taxon>
        <taxon>asterids</taxon>
        <taxon>lamiids</taxon>
        <taxon>Solanales</taxon>
        <taxon>Solanaceae</taxon>
        <taxon>Solanoideae</taxon>
        <taxon>Solaneae</taxon>
        <taxon>Solanum</taxon>
    </lineage>
</organism>
<gene>
    <name evidence="1" type="ORF">MTR67_002231</name>
</gene>
<keyword evidence="2" id="KW-1185">Reference proteome</keyword>
<dbReference type="Proteomes" id="UP001234989">
    <property type="component" value="Chromosome 1"/>
</dbReference>